<name>A0ABR7MDK0_9BACT</name>
<dbReference type="EMBL" id="MBUA01000031">
    <property type="protein sequence ID" value="MBC6493096.1"/>
    <property type="molecule type" value="Genomic_DNA"/>
</dbReference>
<evidence type="ECO:0000256" key="2">
    <source>
        <dbReference type="ARBA" id="ARBA00022670"/>
    </source>
</evidence>
<evidence type="ECO:0000256" key="8">
    <source>
        <dbReference type="RuleBase" id="RU364100"/>
    </source>
</evidence>
<evidence type="ECO:0000256" key="6">
    <source>
        <dbReference type="ARBA" id="ARBA00023125"/>
    </source>
</evidence>
<evidence type="ECO:0000256" key="3">
    <source>
        <dbReference type="ARBA" id="ARBA00022763"/>
    </source>
</evidence>
<dbReference type="EC" id="3.4.-.-" evidence="8"/>
<accession>A0ABR7MDK0</accession>
<evidence type="ECO:0000256" key="1">
    <source>
        <dbReference type="ARBA" id="ARBA00008136"/>
    </source>
</evidence>
<gene>
    <name evidence="9" type="ORF">BC349_18730</name>
</gene>
<keyword evidence="2 8" id="KW-0645">Protease</keyword>
<dbReference type="RefSeq" id="WP_187258416.1">
    <property type="nucleotide sequence ID" value="NZ_JBHULF010000006.1"/>
</dbReference>
<dbReference type="InterPro" id="IPR003738">
    <property type="entry name" value="SRAP"/>
</dbReference>
<dbReference type="PANTHER" id="PTHR13604">
    <property type="entry name" value="DC12-RELATED"/>
    <property type="match status" value="1"/>
</dbReference>
<reference evidence="9 10" key="1">
    <citation type="submission" date="2016-07" db="EMBL/GenBank/DDBJ databases">
        <title>Genome analysis of Flavihumibacter stibioxidans YS-17.</title>
        <authorList>
            <person name="Shi K."/>
            <person name="Han Y."/>
            <person name="Wang G."/>
        </authorList>
    </citation>
    <scope>NUCLEOTIDE SEQUENCE [LARGE SCALE GENOMIC DNA]</scope>
    <source>
        <strain evidence="9 10">YS-17</strain>
    </source>
</reference>
<evidence type="ECO:0000256" key="5">
    <source>
        <dbReference type="ARBA" id="ARBA00023124"/>
    </source>
</evidence>
<comment type="similarity">
    <text evidence="1 8">Belongs to the SOS response-associated peptidase family.</text>
</comment>
<sequence length="253" mass="29171">MCYYNRLIVPVSHAFELGDWQIVLPDGMTSAHPMQSGFEYGDWPIIIWSDRHSRPEPLMAHWEFIAPWSRTMKEVEAGRQKYTTLNAIGENLLDSRLYKDAALHRRCLVPSSGFYEWRHWKPAGAKKELAIPYLVYLPGRPVFYMAGIWQNWTDQETGEYLTGFALVTTAANALMAQVHNKKKRMPLVLPDKLAMEWIQPGLSKERLTELVHYQYDPAAMTAITIKKDFRTAPDPVEPFRYEGLPELKLVSDG</sequence>
<dbReference type="Pfam" id="PF02586">
    <property type="entry name" value="SRAP"/>
    <property type="match status" value="1"/>
</dbReference>
<dbReference type="Proteomes" id="UP000765802">
    <property type="component" value="Unassembled WGS sequence"/>
</dbReference>
<evidence type="ECO:0000256" key="4">
    <source>
        <dbReference type="ARBA" id="ARBA00022801"/>
    </source>
</evidence>
<keyword evidence="6" id="KW-0238">DNA-binding</keyword>
<keyword evidence="10" id="KW-1185">Reference proteome</keyword>
<keyword evidence="3" id="KW-0227">DNA damage</keyword>
<evidence type="ECO:0000313" key="10">
    <source>
        <dbReference type="Proteomes" id="UP000765802"/>
    </source>
</evidence>
<dbReference type="PANTHER" id="PTHR13604:SF0">
    <property type="entry name" value="ABASIC SITE PROCESSING PROTEIN HMCES"/>
    <property type="match status" value="1"/>
</dbReference>
<evidence type="ECO:0000313" key="9">
    <source>
        <dbReference type="EMBL" id="MBC6493096.1"/>
    </source>
</evidence>
<keyword evidence="4 8" id="KW-0378">Hydrolase</keyword>
<dbReference type="InterPro" id="IPR036590">
    <property type="entry name" value="SRAP-like"/>
</dbReference>
<organism evidence="9 10">
    <name type="scientific">Flavihumibacter stibioxidans</name>
    <dbReference type="NCBI Taxonomy" id="1834163"/>
    <lineage>
        <taxon>Bacteria</taxon>
        <taxon>Pseudomonadati</taxon>
        <taxon>Bacteroidota</taxon>
        <taxon>Chitinophagia</taxon>
        <taxon>Chitinophagales</taxon>
        <taxon>Chitinophagaceae</taxon>
        <taxon>Flavihumibacter</taxon>
    </lineage>
</organism>
<proteinExistence type="inferred from homology"/>
<dbReference type="SUPFAM" id="SSF143081">
    <property type="entry name" value="BB1717-like"/>
    <property type="match status" value="1"/>
</dbReference>
<dbReference type="Gene3D" id="3.90.1680.10">
    <property type="entry name" value="SOS response associated peptidase-like"/>
    <property type="match status" value="1"/>
</dbReference>
<protein>
    <recommendedName>
        <fullName evidence="8">Abasic site processing protein</fullName>
        <ecNumber evidence="8">3.4.-.-</ecNumber>
    </recommendedName>
</protein>
<keyword evidence="7" id="KW-0456">Lyase</keyword>
<keyword evidence="5" id="KW-0190">Covalent protein-DNA linkage</keyword>
<evidence type="ECO:0000256" key="7">
    <source>
        <dbReference type="ARBA" id="ARBA00023239"/>
    </source>
</evidence>
<comment type="caution">
    <text evidence="9">The sequence shown here is derived from an EMBL/GenBank/DDBJ whole genome shotgun (WGS) entry which is preliminary data.</text>
</comment>